<sequence length="28" mass="3466">GFRKPRNGFYGVFRVFEAFFCFFRDQNL</sequence>
<comment type="caution">
    <text evidence="1">The sequence shown here is derived from an EMBL/GenBank/DDBJ whole genome shotgun (WGS) entry which is preliminary data.</text>
</comment>
<dbReference type="AlphaFoldDB" id="K2R7F5"/>
<name>K2R7F5_MACPH</name>
<dbReference type="VEuPathDB" id="FungiDB:MPH_14248"/>
<protein>
    <submittedName>
        <fullName evidence="1">Uncharacterized protein</fullName>
    </submittedName>
</protein>
<evidence type="ECO:0000313" key="2">
    <source>
        <dbReference type="Proteomes" id="UP000007129"/>
    </source>
</evidence>
<feature type="non-terminal residue" evidence="1">
    <location>
        <position position="1"/>
    </location>
</feature>
<dbReference type="Proteomes" id="UP000007129">
    <property type="component" value="Unassembled WGS sequence"/>
</dbReference>
<gene>
    <name evidence="1" type="ORF">MPH_14248</name>
</gene>
<dbReference type="EMBL" id="AHHD01001456">
    <property type="protein sequence ID" value="EKG08842.1"/>
    <property type="molecule type" value="Genomic_DNA"/>
</dbReference>
<reference evidence="1 2" key="1">
    <citation type="journal article" date="2012" name="BMC Genomics">
        <title>Tools to kill: Genome of one of the most destructive plant pathogenic fungi Macrophomina phaseolina.</title>
        <authorList>
            <person name="Islam M.S."/>
            <person name="Haque M.S."/>
            <person name="Islam M.M."/>
            <person name="Emdad E.M."/>
            <person name="Halim A."/>
            <person name="Hossen Q.M.M."/>
            <person name="Hossain M.Z."/>
            <person name="Ahmed B."/>
            <person name="Rahim S."/>
            <person name="Rahman M.S."/>
            <person name="Alam M.M."/>
            <person name="Hou S."/>
            <person name="Wan X."/>
            <person name="Saito J.A."/>
            <person name="Alam M."/>
        </authorList>
    </citation>
    <scope>NUCLEOTIDE SEQUENCE [LARGE SCALE GENOMIC DNA]</scope>
    <source>
        <strain evidence="1 2">MS6</strain>
    </source>
</reference>
<dbReference type="HOGENOM" id="CLU_3414325_0_0_1"/>
<evidence type="ECO:0000313" key="1">
    <source>
        <dbReference type="EMBL" id="EKG08842.1"/>
    </source>
</evidence>
<dbReference type="InParanoid" id="K2R7F5"/>
<feature type="non-terminal residue" evidence="1">
    <location>
        <position position="28"/>
    </location>
</feature>
<accession>K2R7F5</accession>
<proteinExistence type="predicted"/>
<organism evidence="1 2">
    <name type="scientific">Macrophomina phaseolina (strain MS6)</name>
    <name type="common">Charcoal rot fungus</name>
    <dbReference type="NCBI Taxonomy" id="1126212"/>
    <lineage>
        <taxon>Eukaryota</taxon>
        <taxon>Fungi</taxon>
        <taxon>Dikarya</taxon>
        <taxon>Ascomycota</taxon>
        <taxon>Pezizomycotina</taxon>
        <taxon>Dothideomycetes</taxon>
        <taxon>Dothideomycetes incertae sedis</taxon>
        <taxon>Botryosphaeriales</taxon>
        <taxon>Botryosphaeriaceae</taxon>
        <taxon>Macrophomina</taxon>
    </lineage>
</organism>